<dbReference type="AlphaFoldDB" id="A0A7S4GQB0"/>
<accession>A0A7S4GQB0</accession>
<proteinExistence type="predicted"/>
<feature type="compositionally biased region" description="Basic and acidic residues" evidence="1">
    <location>
        <begin position="61"/>
        <end position="72"/>
    </location>
</feature>
<feature type="region of interest" description="Disordered" evidence="1">
    <location>
        <begin position="35"/>
        <end position="77"/>
    </location>
</feature>
<dbReference type="EMBL" id="HBJA01152873">
    <property type="protein sequence ID" value="CAE0843406.1"/>
    <property type="molecule type" value="Transcribed_RNA"/>
</dbReference>
<protein>
    <submittedName>
        <fullName evidence="2">Uncharacterized protein</fullName>
    </submittedName>
</protein>
<name>A0A7S4GQB0_9EUGL</name>
<organism evidence="2">
    <name type="scientific">Eutreptiella gymnastica</name>
    <dbReference type="NCBI Taxonomy" id="73025"/>
    <lineage>
        <taxon>Eukaryota</taxon>
        <taxon>Discoba</taxon>
        <taxon>Euglenozoa</taxon>
        <taxon>Euglenida</taxon>
        <taxon>Spirocuta</taxon>
        <taxon>Euglenophyceae</taxon>
        <taxon>Eutreptiales</taxon>
        <taxon>Eutreptiaceae</taxon>
        <taxon>Eutreptiella</taxon>
    </lineage>
</organism>
<evidence type="ECO:0000256" key="1">
    <source>
        <dbReference type="SAM" id="MobiDB-lite"/>
    </source>
</evidence>
<evidence type="ECO:0000313" key="2">
    <source>
        <dbReference type="EMBL" id="CAE0843406.1"/>
    </source>
</evidence>
<gene>
    <name evidence="2" type="ORF">EGYM00163_LOCUS52317</name>
</gene>
<sequence length="96" mass="10127">MPNRFSRTTSAATLVVAKATHEDSGGPRGMRFVWDGITYGPRDSPPASAQGAPRLQPLGEGRGHGKHQDKVADTGSSRLACHQLSGYGVEALGRPM</sequence>
<reference evidence="2" key="1">
    <citation type="submission" date="2021-01" db="EMBL/GenBank/DDBJ databases">
        <authorList>
            <person name="Corre E."/>
            <person name="Pelletier E."/>
            <person name="Niang G."/>
            <person name="Scheremetjew M."/>
            <person name="Finn R."/>
            <person name="Kale V."/>
            <person name="Holt S."/>
            <person name="Cochrane G."/>
            <person name="Meng A."/>
            <person name="Brown T."/>
            <person name="Cohen L."/>
        </authorList>
    </citation>
    <scope>NUCLEOTIDE SEQUENCE</scope>
    <source>
        <strain evidence="2">CCMP1594</strain>
    </source>
</reference>